<dbReference type="Pfam" id="PF01557">
    <property type="entry name" value="FAA_hydrolase"/>
    <property type="match status" value="1"/>
</dbReference>
<feature type="domain" description="Fumarylacetoacetase-like C-terminal" evidence="3">
    <location>
        <begin position="7"/>
        <end position="196"/>
    </location>
</feature>
<dbReference type="PANTHER" id="PTHR11820:SF7">
    <property type="entry name" value="ACYLPYRUVASE FAHD1, MITOCHONDRIAL"/>
    <property type="match status" value="1"/>
</dbReference>
<dbReference type="InterPro" id="IPR011234">
    <property type="entry name" value="Fumarylacetoacetase-like_C"/>
</dbReference>
<evidence type="ECO:0000313" key="4">
    <source>
        <dbReference type="EMBL" id="MBA4543870.1"/>
    </source>
</evidence>
<sequence>MESIRNIYCVGRNYVLHAAELGNEVPKSPMIFSKPTHALIQARGQVIDLPGDRGEIHYETEFVIQIAKPYETGMKAEDVVDRFALGIDFTLRDVQSELKKKGHPWLLAKGFPNSAVITEFREFPGTEVCKARSFSLIKNGEEVQRGSLSDMIFDLDTIISFCADHFGIGPGDLIYTGTPAGVGAVKNGDELQLKWDGEILGHCSIHLSERIEGAVQYE</sequence>
<gene>
    <name evidence="4" type="ORF">H1164_13330</name>
</gene>
<keyword evidence="5" id="KW-1185">Reference proteome</keyword>
<comment type="similarity">
    <text evidence="1">Belongs to the FAH family.</text>
</comment>
<accession>A0A7W2AJ32</accession>
<evidence type="ECO:0000256" key="2">
    <source>
        <dbReference type="ARBA" id="ARBA00022723"/>
    </source>
</evidence>
<dbReference type="GO" id="GO:0046872">
    <property type="term" value="F:metal ion binding"/>
    <property type="evidence" value="ECO:0007669"/>
    <property type="project" value="UniProtKB-KW"/>
</dbReference>
<dbReference type="AlphaFoldDB" id="A0A7W2AJ32"/>
<dbReference type="EMBL" id="JACEIP010000023">
    <property type="protein sequence ID" value="MBA4543870.1"/>
    <property type="molecule type" value="Genomic_DNA"/>
</dbReference>
<dbReference type="RefSeq" id="WP_033102279.1">
    <property type="nucleotide sequence ID" value="NZ_JACEIP010000023.1"/>
</dbReference>
<reference evidence="4 5" key="1">
    <citation type="submission" date="2020-07" db="EMBL/GenBank/DDBJ databases">
        <authorList>
            <person name="Feng H."/>
        </authorList>
    </citation>
    <scope>NUCLEOTIDE SEQUENCE [LARGE SCALE GENOMIC DNA]</scope>
    <source>
        <strain evidence="5">s-11</strain>
    </source>
</reference>
<dbReference type="SUPFAM" id="SSF56529">
    <property type="entry name" value="FAH"/>
    <property type="match status" value="1"/>
</dbReference>
<dbReference type="PANTHER" id="PTHR11820">
    <property type="entry name" value="ACYLPYRUVASE"/>
    <property type="match status" value="1"/>
</dbReference>
<keyword evidence="4" id="KW-0378">Hydrolase</keyword>
<dbReference type="InterPro" id="IPR036663">
    <property type="entry name" value="Fumarylacetoacetase_C_sf"/>
</dbReference>
<evidence type="ECO:0000256" key="1">
    <source>
        <dbReference type="ARBA" id="ARBA00010211"/>
    </source>
</evidence>
<protein>
    <submittedName>
        <fullName evidence="4">Fumarylacetoacetate hydrolase family protein</fullName>
    </submittedName>
</protein>
<name>A0A7W2AJ32_9BACL</name>
<evidence type="ECO:0000259" key="3">
    <source>
        <dbReference type="Pfam" id="PF01557"/>
    </source>
</evidence>
<comment type="caution">
    <text evidence="4">The sequence shown here is derived from an EMBL/GenBank/DDBJ whole genome shotgun (WGS) entry which is preliminary data.</text>
</comment>
<proteinExistence type="inferred from homology"/>
<organism evidence="4 5">
    <name type="scientific">Thermoactinomyces daqus</name>
    <dbReference type="NCBI Taxonomy" id="1329516"/>
    <lineage>
        <taxon>Bacteria</taxon>
        <taxon>Bacillati</taxon>
        <taxon>Bacillota</taxon>
        <taxon>Bacilli</taxon>
        <taxon>Bacillales</taxon>
        <taxon>Thermoactinomycetaceae</taxon>
        <taxon>Thermoactinomyces</taxon>
    </lineage>
</organism>
<dbReference type="Proteomes" id="UP000530514">
    <property type="component" value="Unassembled WGS sequence"/>
</dbReference>
<dbReference type="Gene3D" id="3.90.850.10">
    <property type="entry name" value="Fumarylacetoacetase-like, C-terminal domain"/>
    <property type="match status" value="1"/>
</dbReference>
<keyword evidence="2" id="KW-0479">Metal-binding</keyword>
<evidence type="ECO:0000313" key="5">
    <source>
        <dbReference type="Proteomes" id="UP000530514"/>
    </source>
</evidence>
<dbReference type="GO" id="GO:0018773">
    <property type="term" value="F:acetylpyruvate hydrolase activity"/>
    <property type="evidence" value="ECO:0007669"/>
    <property type="project" value="TreeGrafter"/>
</dbReference>
<dbReference type="OrthoDB" id="9805307at2"/>